<protein>
    <submittedName>
        <fullName evidence="2">Uncharacterized protein</fullName>
    </submittedName>
</protein>
<organism evidence="2 3">
    <name type="scientific">Cymbomonas tetramitiformis</name>
    <dbReference type="NCBI Taxonomy" id="36881"/>
    <lineage>
        <taxon>Eukaryota</taxon>
        <taxon>Viridiplantae</taxon>
        <taxon>Chlorophyta</taxon>
        <taxon>Pyramimonadophyceae</taxon>
        <taxon>Pyramimonadales</taxon>
        <taxon>Pyramimonadaceae</taxon>
        <taxon>Cymbomonas</taxon>
    </lineage>
</organism>
<dbReference type="Proteomes" id="UP001190700">
    <property type="component" value="Unassembled WGS sequence"/>
</dbReference>
<reference evidence="2 3" key="1">
    <citation type="journal article" date="2015" name="Genome Biol. Evol.">
        <title>Comparative Genomics of a Bacterivorous Green Alga Reveals Evolutionary Causalities and Consequences of Phago-Mixotrophic Mode of Nutrition.</title>
        <authorList>
            <person name="Burns J.A."/>
            <person name="Paasch A."/>
            <person name="Narechania A."/>
            <person name="Kim E."/>
        </authorList>
    </citation>
    <scope>NUCLEOTIDE SEQUENCE [LARGE SCALE GENOMIC DNA]</scope>
    <source>
        <strain evidence="2 3">PLY_AMNH</strain>
    </source>
</reference>
<feature type="compositionally biased region" description="Basic and acidic residues" evidence="1">
    <location>
        <begin position="128"/>
        <end position="141"/>
    </location>
</feature>
<evidence type="ECO:0000313" key="2">
    <source>
        <dbReference type="EMBL" id="KAK3263457.1"/>
    </source>
</evidence>
<feature type="compositionally biased region" description="Basic and acidic residues" evidence="1">
    <location>
        <begin position="63"/>
        <end position="100"/>
    </location>
</feature>
<feature type="region of interest" description="Disordered" evidence="1">
    <location>
        <begin position="50"/>
        <end position="100"/>
    </location>
</feature>
<accession>A0AAE0FPL8</accession>
<dbReference type="EMBL" id="LGRX02015433">
    <property type="protein sequence ID" value="KAK3263457.1"/>
    <property type="molecule type" value="Genomic_DNA"/>
</dbReference>
<feature type="compositionally biased region" description="Basic and acidic residues" evidence="1">
    <location>
        <begin position="153"/>
        <end position="163"/>
    </location>
</feature>
<keyword evidence="3" id="KW-1185">Reference proteome</keyword>
<gene>
    <name evidence="2" type="ORF">CYMTET_27736</name>
</gene>
<evidence type="ECO:0000256" key="1">
    <source>
        <dbReference type="SAM" id="MobiDB-lite"/>
    </source>
</evidence>
<name>A0AAE0FPL8_9CHLO</name>
<feature type="non-terminal residue" evidence="2">
    <location>
        <position position="193"/>
    </location>
</feature>
<comment type="caution">
    <text evidence="2">The sequence shown here is derived from an EMBL/GenBank/DDBJ whole genome shotgun (WGS) entry which is preliminary data.</text>
</comment>
<evidence type="ECO:0000313" key="3">
    <source>
        <dbReference type="Proteomes" id="UP001190700"/>
    </source>
</evidence>
<dbReference type="AlphaFoldDB" id="A0AAE0FPL8"/>
<feature type="region of interest" description="Disordered" evidence="1">
    <location>
        <begin position="128"/>
        <end position="163"/>
    </location>
</feature>
<proteinExistence type="predicted"/>
<sequence>MLSRSLGKWVTTSALCSRQCQDEQGDCSVHNFLSMLAMPTKRTFFTSPAAFKKAKANPSKGKPKQEKGDPTPKSNKKDKMKARQNERDAEQKRLWRLERQEVNRRMRGMRGMNGLFNNGRVVFEDADFDTRGRQHGNQDSRQRRHGNNNGRRTGGERKKEEDHGFAFYEIHDFPRYKPRSGSRLFREERELFE</sequence>